<reference evidence="2" key="2">
    <citation type="submission" date="2024-07" db="EMBL/GenBank/DDBJ databases">
        <authorList>
            <person name="Pedersen J.S."/>
            <person name="Mulbjerg M.R."/>
            <person name="Carstens A.B."/>
            <person name="Hansen L.H."/>
        </authorList>
    </citation>
    <scope>NUCLEOTIDE SEQUENCE</scope>
</reference>
<reference evidence="2" key="1">
    <citation type="journal article" date="2024" name="Virus Res.">
        <title>A novel genus of Pectobacterium bacteriophages display broad host range by targeting several species of Danish soft rot isolates.</title>
        <authorList>
            <person name="Pedersen J.S."/>
            <person name="Carstens A.B."/>
            <person name="Rothgard M.M."/>
            <person name="Roy C."/>
            <person name="Viry A."/>
            <person name="Papudeshi B."/>
            <person name="Kot W."/>
            <person name="Hille F."/>
            <person name="Franz C.M.A.P."/>
            <person name="Edwards R."/>
            <person name="Hansen L.H."/>
        </authorList>
    </citation>
    <scope>NUCLEOTIDE SEQUENCE</scope>
</reference>
<proteinExistence type="predicted"/>
<dbReference type="InterPro" id="IPR025129">
    <property type="entry name" value="DUF4055"/>
</dbReference>
<dbReference type="Pfam" id="PF13264">
    <property type="entry name" value="DUF4055"/>
    <property type="match status" value="1"/>
</dbReference>
<organism evidence="2">
    <name type="scientific">Pectobacterium phage Amona</name>
    <dbReference type="NCBI Taxonomy" id="3158137"/>
    <lineage>
        <taxon>Viruses</taxon>
        <taxon>Duplodnaviria</taxon>
        <taxon>Heunggongvirae</taxon>
        <taxon>Uroviricota</taxon>
        <taxon>Caudoviricetes</taxon>
    </lineage>
</organism>
<dbReference type="EMBL" id="PQ008971">
    <property type="protein sequence ID" value="XDF89515.1"/>
    <property type="molecule type" value="Genomic_DNA"/>
</dbReference>
<evidence type="ECO:0000313" key="2">
    <source>
        <dbReference type="EMBL" id="XDF89515.1"/>
    </source>
</evidence>
<protein>
    <submittedName>
        <fullName evidence="2">Portal protein</fullName>
    </submittedName>
</protein>
<sequence>MAIANVDTQHPLYKQFQPEYKLVSRCVRGQREIVKHAAEYVPRPEGWSDSRFKNFLMRGCFMNATARTLQALIGIAFAKAPAVQISGFDYLIEDCNGKGQHISLLARDLLSETLKTARCGIFTDYTGMVEDGEQKVATQGRVVLRAFLAEQIINWRVVDGRLKLLVLKYTEQTETTDDDFENYFVTKWIELRMVDGVCHYRIWKFSISNPLGSGMLVGSEATQVTALIPMRDKGGADLDHIPWSWCGSENNDEIPDIPPLGDIAYLNIGHFIADLDMCDAACIAGQPTIAVAGLTEVWASKFYKNGVKIGGQEGLLLPTGGSLEIVQANETNASSKICEVRETQMAKLGARIIERQAGTRTATQATGEAQTDNSILAQCAGNVEMCINRALVEAEHFVTSGVGSITINKVYTPATFDSQGLVTIMAAVQSNLVTIEDFVRWTQNASIADSNETVEMIIGRLNAQKEMSSGVGGGVDDNDQIS</sequence>
<name>A0AB39AB97_9CAUD</name>
<evidence type="ECO:0000259" key="1">
    <source>
        <dbReference type="Pfam" id="PF13264"/>
    </source>
</evidence>
<gene>
    <name evidence="2" type="ORF">CVQSGQUC_CDS0010</name>
</gene>
<accession>A0AB39AB97</accession>
<feature type="domain" description="DUF4055" evidence="1">
    <location>
        <begin position="259"/>
        <end position="392"/>
    </location>
</feature>